<evidence type="ECO:0000313" key="3">
    <source>
        <dbReference type="Proteomes" id="UP000447876"/>
    </source>
</evidence>
<name>A0A7X2YYD2_9BACL</name>
<dbReference type="AlphaFoldDB" id="A0A7X2YYD2"/>
<comment type="caution">
    <text evidence="2">The sequence shown here is derived from an EMBL/GenBank/DDBJ whole genome shotgun (WGS) entry which is preliminary data.</text>
</comment>
<feature type="coiled-coil region" evidence="1">
    <location>
        <begin position="75"/>
        <end position="102"/>
    </location>
</feature>
<evidence type="ECO:0000313" key="2">
    <source>
        <dbReference type="EMBL" id="MUG43436.1"/>
    </source>
</evidence>
<organism evidence="2 3">
    <name type="scientific">Paenibacillus woosongensis</name>
    <dbReference type="NCBI Taxonomy" id="307580"/>
    <lineage>
        <taxon>Bacteria</taxon>
        <taxon>Bacillati</taxon>
        <taxon>Bacillota</taxon>
        <taxon>Bacilli</taxon>
        <taxon>Bacillales</taxon>
        <taxon>Paenibacillaceae</taxon>
        <taxon>Paenibacillus</taxon>
    </lineage>
</organism>
<proteinExistence type="predicted"/>
<evidence type="ECO:0000256" key="1">
    <source>
        <dbReference type="SAM" id="Coils"/>
    </source>
</evidence>
<dbReference type="EMBL" id="WNZW01000001">
    <property type="protein sequence ID" value="MUG43436.1"/>
    <property type="molecule type" value="Genomic_DNA"/>
</dbReference>
<sequence>MKTHCDAGCQKAFEVESFKTVNLKDGIDKLCFECPHCQREYVAFYRDAEIRKLQARIRRVQRRFADPNDNHKDAAKKEAELKATIKEKMDELRARIEERERMPPSLEF</sequence>
<dbReference type="RefSeq" id="WP_155608928.1">
    <property type="nucleotide sequence ID" value="NZ_WNZW01000001.1"/>
</dbReference>
<protein>
    <recommendedName>
        <fullName evidence="4">Transglycosylase</fullName>
    </recommendedName>
</protein>
<accession>A0A7X2YYD2</accession>
<keyword evidence="1" id="KW-0175">Coiled coil</keyword>
<reference evidence="2 3" key="1">
    <citation type="submission" date="2019-11" db="EMBL/GenBank/DDBJ databases">
        <title>Draft genome sequences of five Paenibacillus species of dairy origin.</title>
        <authorList>
            <person name="Olajide A.M."/>
            <person name="Chen S."/>
            <person name="Lapointe G."/>
        </authorList>
    </citation>
    <scope>NUCLEOTIDE SEQUENCE [LARGE SCALE GENOMIC DNA]</scope>
    <source>
        <strain evidence="2 3">12CR55</strain>
    </source>
</reference>
<gene>
    <name evidence="2" type="ORF">GNP95_00190</name>
</gene>
<dbReference type="OrthoDB" id="1918216at2"/>
<evidence type="ECO:0008006" key="4">
    <source>
        <dbReference type="Google" id="ProtNLM"/>
    </source>
</evidence>
<dbReference type="Proteomes" id="UP000447876">
    <property type="component" value="Unassembled WGS sequence"/>
</dbReference>